<evidence type="ECO:0000256" key="1">
    <source>
        <dbReference type="SAM" id="SignalP"/>
    </source>
</evidence>
<comment type="caution">
    <text evidence="2">The sequence shown here is derived from an EMBL/GenBank/DDBJ whole genome shotgun (WGS) entry which is preliminary data.</text>
</comment>
<dbReference type="Gene3D" id="1.10.274.60">
    <property type="entry name" value="Spidroin, repetitive domain"/>
    <property type="match status" value="1"/>
</dbReference>
<reference evidence="2" key="1">
    <citation type="submission" date="2020-08" db="EMBL/GenBank/DDBJ databases">
        <title>Multicomponent nature underlies the extraordinary mechanical properties of spider dragline silk.</title>
        <authorList>
            <person name="Kono N."/>
            <person name="Nakamura H."/>
            <person name="Mori M."/>
            <person name="Yoshida Y."/>
            <person name="Ohtoshi R."/>
            <person name="Malay A.D."/>
            <person name="Moran D.A.P."/>
            <person name="Tomita M."/>
            <person name="Numata K."/>
            <person name="Arakawa K."/>
        </authorList>
    </citation>
    <scope>NUCLEOTIDE SEQUENCE</scope>
</reference>
<dbReference type="EMBL" id="BMAW01019510">
    <property type="protein sequence ID" value="GFT63749.1"/>
    <property type="molecule type" value="Genomic_DNA"/>
</dbReference>
<feature type="chain" id="PRO_5036478668" evidence="1">
    <location>
        <begin position="21"/>
        <end position="214"/>
    </location>
</feature>
<feature type="signal peptide" evidence="1">
    <location>
        <begin position="1"/>
        <end position="20"/>
    </location>
</feature>
<dbReference type="AlphaFoldDB" id="A0A8X6TZU0"/>
<gene>
    <name evidence="2" type="ORF">NPIL_246711</name>
</gene>
<keyword evidence="1" id="KW-0732">Signal</keyword>
<proteinExistence type="predicted"/>
<evidence type="ECO:0000313" key="3">
    <source>
        <dbReference type="Proteomes" id="UP000887013"/>
    </source>
</evidence>
<dbReference type="Proteomes" id="UP000887013">
    <property type="component" value="Unassembled WGS sequence"/>
</dbReference>
<organism evidence="2 3">
    <name type="scientific">Nephila pilipes</name>
    <name type="common">Giant wood spider</name>
    <name type="synonym">Nephila maculata</name>
    <dbReference type="NCBI Taxonomy" id="299642"/>
    <lineage>
        <taxon>Eukaryota</taxon>
        <taxon>Metazoa</taxon>
        <taxon>Ecdysozoa</taxon>
        <taxon>Arthropoda</taxon>
        <taxon>Chelicerata</taxon>
        <taxon>Arachnida</taxon>
        <taxon>Araneae</taxon>
        <taxon>Araneomorphae</taxon>
        <taxon>Entelegynae</taxon>
        <taxon>Araneoidea</taxon>
        <taxon>Nephilidae</taxon>
        <taxon>Nephila</taxon>
    </lineage>
</organism>
<name>A0A8X6TZU0_NEPPI</name>
<evidence type="ECO:0000313" key="2">
    <source>
        <dbReference type="EMBL" id="GFT63749.1"/>
    </source>
</evidence>
<accession>A0A8X6TZU0</accession>
<dbReference type="InterPro" id="IPR043070">
    <property type="entry name" value="Spidroin_repeat"/>
</dbReference>
<keyword evidence="3" id="KW-1185">Reference proteome</keyword>
<sequence length="214" mass="24125">MYFFIIINVFFHILTRFSEAVVFDSLDSGVVAYINSAKATFGPAEKIFLKTFAQFVHCSDILVQLLDQSQITGQQYEQLAYKFVAETQSKCGAKQPEALAKIATRYIGLNFSTLHLANIIRIYASTIARFMYSEGILFEKNALELAIALATAIERNSKRNMNCQTQCKFYPINNGSVNFLDSYVEMSPEKGEKLAVIYGYEFLLEALEHGPGNF</sequence>
<protein>
    <submittedName>
        <fullName evidence="2">Uncharacterized protein</fullName>
    </submittedName>
</protein>